<protein>
    <submittedName>
        <fullName evidence="3">Uncharacterized protein</fullName>
    </submittedName>
</protein>
<sequence length="541" mass="59124">MEDNNITGTESAAPEASHGLQRSSSDHFDDPQQLQLRQQKRASLPARPHGAARHKKRLTLNFPINVPPLTTELDSNVASPSSMTPVTRPSTRHSHIPAISTPVGFDDQDDGAGLLTAIASQERKVLELREELQRAETELDSLKRQWETSQKTKKRIDISHRAEPLIPLRSPDRPGADETIGHSREHSVASSESPSVTQPRFSRELERRHSVRAAAAKGTKISANGRRVFQGSHTRTLSLLSPSVGPGSTLPGLEAEMGQPDQDRMGRSPRSATLPSAERSPMVTSPTEDVIAQWRKTMPPPSREALMRTGKQMASDLREGLWTFLEDIRQATVGEEGISATESRAVPPRSSSSRDRLSMQGGISSRSASSSRGKGAGAKLSGKDSKSADIDASFWSEFGIDTSGQTSRNAHRASTTPSGPNEQNASHHLDTEDNWDEWDTPQPKKMHTPSSSQSTWESKQDQSPVTQASSPRTSTSFGDWRPQHDSSVPDPSVSDGIPWPALTDLPSPKLPRTATNLMAEWERSLSPSLNSPTFDKEDKKD</sequence>
<dbReference type="AlphaFoldDB" id="A0A5N7BUM2"/>
<accession>A0A5N7BUM2</accession>
<feature type="compositionally biased region" description="Polar residues" evidence="2">
    <location>
        <begin position="188"/>
        <end position="200"/>
    </location>
</feature>
<reference evidence="3" key="1">
    <citation type="submission" date="2019-04" db="EMBL/GenBank/DDBJ databases">
        <title>Friends and foes A comparative genomics studyof 23 Aspergillus species from section Flavi.</title>
        <authorList>
            <consortium name="DOE Joint Genome Institute"/>
            <person name="Kjaerbolling I."/>
            <person name="Vesth T."/>
            <person name="Frisvad J.C."/>
            <person name="Nybo J.L."/>
            <person name="Theobald S."/>
            <person name="Kildgaard S."/>
            <person name="Isbrandt T."/>
            <person name="Kuo A."/>
            <person name="Sato A."/>
            <person name="Lyhne E.K."/>
            <person name="Kogle M.E."/>
            <person name="Wiebenga A."/>
            <person name="Kun R.S."/>
            <person name="Lubbers R.J."/>
            <person name="Makela M.R."/>
            <person name="Barry K."/>
            <person name="Chovatia M."/>
            <person name="Clum A."/>
            <person name="Daum C."/>
            <person name="Haridas S."/>
            <person name="He G."/>
            <person name="LaButti K."/>
            <person name="Lipzen A."/>
            <person name="Mondo S."/>
            <person name="Riley R."/>
            <person name="Salamov A."/>
            <person name="Simmons B.A."/>
            <person name="Magnuson J.K."/>
            <person name="Henrissat B."/>
            <person name="Mortensen U.H."/>
            <person name="Larsen T.O."/>
            <person name="Devries R.P."/>
            <person name="Grigoriev I.V."/>
            <person name="Machida M."/>
            <person name="Baker S.E."/>
            <person name="Andersen M.R."/>
        </authorList>
    </citation>
    <scope>NUCLEOTIDE SEQUENCE [LARGE SCALE GENOMIC DNA]</scope>
    <source>
        <strain evidence="3">IBT 14317</strain>
    </source>
</reference>
<feature type="region of interest" description="Disordered" evidence="2">
    <location>
        <begin position="1"/>
        <end position="94"/>
    </location>
</feature>
<feature type="compositionally biased region" description="Polar residues" evidence="2">
    <location>
        <begin position="448"/>
        <end position="477"/>
    </location>
</feature>
<feature type="region of interest" description="Disordered" evidence="2">
    <location>
        <begin position="237"/>
        <end position="286"/>
    </location>
</feature>
<dbReference type="OrthoDB" id="4097086at2759"/>
<gene>
    <name evidence="3" type="ORF">BDV23DRAFT_164780</name>
</gene>
<feature type="compositionally biased region" description="Polar residues" evidence="2">
    <location>
        <begin position="402"/>
        <end position="424"/>
    </location>
</feature>
<organism evidence="3">
    <name type="scientific">Petromyces alliaceus</name>
    <name type="common">Aspergillus alliaceus</name>
    <dbReference type="NCBI Taxonomy" id="209559"/>
    <lineage>
        <taxon>Eukaryota</taxon>
        <taxon>Fungi</taxon>
        <taxon>Dikarya</taxon>
        <taxon>Ascomycota</taxon>
        <taxon>Pezizomycotina</taxon>
        <taxon>Eurotiomycetes</taxon>
        <taxon>Eurotiomycetidae</taxon>
        <taxon>Eurotiales</taxon>
        <taxon>Aspergillaceae</taxon>
        <taxon>Aspergillus</taxon>
        <taxon>Aspergillus subgen. Circumdati</taxon>
    </lineage>
</organism>
<proteinExistence type="predicted"/>
<evidence type="ECO:0000256" key="1">
    <source>
        <dbReference type="SAM" id="Coils"/>
    </source>
</evidence>
<dbReference type="Pfam" id="PF13257">
    <property type="entry name" value="DUF4048"/>
    <property type="match status" value="1"/>
</dbReference>
<name>A0A5N7BUM2_PETAA</name>
<feature type="compositionally biased region" description="Polar residues" evidence="2">
    <location>
        <begin position="72"/>
        <end position="89"/>
    </location>
</feature>
<accession>A0A5N6FDJ1</accession>
<feature type="compositionally biased region" description="Low complexity" evidence="2">
    <location>
        <begin position="237"/>
        <end position="253"/>
    </location>
</feature>
<feature type="compositionally biased region" description="Low complexity" evidence="2">
    <location>
        <begin position="364"/>
        <end position="380"/>
    </location>
</feature>
<dbReference type="EMBL" id="ML735332">
    <property type="protein sequence ID" value="KAE8385531.1"/>
    <property type="molecule type" value="Genomic_DNA"/>
</dbReference>
<feature type="region of interest" description="Disordered" evidence="2">
    <location>
        <begin position="165"/>
        <end position="219"/>
    </location>
</feature>
<dbReference type="OMA" id="PWPAITK"/>
<feature type="compositionally biased region" description="Basic and acidic residues" evidence="2">
    <location>
        <begin position="170"/>
        <end position="187"/>
    </location>
</feature>
<evidence type="ECO:0000256" key="2">
    <source>
        <dbReference type="SAM" id="MobiDB-lite"/>
    </source>
</evidence>
<feature type="compositionally biased region" description="Low complexity" evidence="2">
    <location>
        <begin position="485"/>
        <end position="495"/>
    </location>
</feature>
<keyword evidence="1" id="KW-0175">Coiled coil</keyword>
<feature type="coiled-coil region" evidence="1">
    <location>
        <begin position="118"/>
        <end position="152"/>
    </location>
</feature>
<dbReference type="Proteomes" id="UP000326877">
    <property type="component" value="Unassembled WGS sequence"/>
</dbReference>
<dbReference type="InterPro" id="IPR025122">
    <property type="entry name" value="DUF4048"/>
</dbReference>
<feature type="compositionally biased region" description="Polar residues" evidence="2">
    <location>
        <begin position="1"/>
        <end position="10"/>
    </location>
</feature>
<evidence type="ECO:0000313" key="3">
    <source>
        <dbReference type="EMBL" id="KAE8385531.1"/>
    </source>
</evidence>
<feature type="region of interest" description="Disordered" evidence="2">
    <location>
        <begin position="335"/>
        <end position="541"/>
    </location>
</feature>